<dbReference type="GO" id="GO:0003677">
    <property type="term" value="F:DNA binding"/>
    <property type="evidence" value="ECO:0007669"/>
    <property type="project" value="InterPro"/>
</dbReference>
<evidence type="ECO:0000256" key="7">
    <source>
        <dbReference type="ARBA" id="ARBA00034808"/>
    </source>
</evidence>
<evidence type="ECO:0000256" key="3">
    <source>
        <dbReference type="ARBA" id="ARBA00022806"/>
    </source>
</evidence>
<dbReference type="GO" id="GO:0043138">
    <property type="term" value="F:3'-5' DNA helicase activity"/>
    <property type="evidence" value="ECO:0007669"/>
    <property type="project" value="UniProtKB-EC"/>
</dbReference>
<keyword evidence="1" id="KW-0547">Nucleotide-binding</keyword>
<accession>A0A662Z8H1</accession>
<feature type="compositionally biased region" description="Basic and acidic residues" evidence="9">
    <location>
        <begin position="471"/>
        <end position="503"/>
    </location>
</feature>
<dbReference type="InterPro" id="IPR000212">
    <property type="entry name" value="DNA_helicase_UvrD/REP"/>
</dbReference>
<dbReference type="Pfam" id="PF00580">
    <property type="entry name" value="UvrD-helicase"/>
    <property type="match status" value="1"/>
</dbReference>
<keyword evidence="2" id="KW-0378">Hydrolase</keyword>
<evidence type="ECO:0000256" key="6">
    <source>
        <dbReference type="ARBA" id="ARBA00034617"/>
    </source>
</evidence>
<feature type="domain" description="UvrD-like helicase C-terminal" evidence="11">
    <location>
        <begin position="340"/>
        <end position="454"/>
    </location>
</feature>
<protein>
    <recommendedName>
        <fullName evidence="7">DNA 3'-5' helicase</fullName>
        <ecNumber evidence="7">5.6.2.4</ecNumber>
    </recommendedName>
</protein>
<dbReference type="RefSeq" id="WP_074840188.1">
    <property type="nucleotide sequence ID" value="NZ_CP047056.1"/>
</dbReference>
<dbReference type="Pfam" id="PF13361">
    <property type="entry name" value="UvrD_C"/>
    <property type="match status" value="1"/>
</dbReference>
<proteinExistence type="predicted"/>
<feature type="compositionally biased region" description="Basic residues" evidence="9">
    <location>
        <begin position="545"/>
        <end position="562"/>
    </location>
</feature>
<dbReference type="GO" id="GO:0000724">
    <property type="term" value="P:double-strand break repair via homologous recombination"/>
    <property type="evidence" value="ECO:0007669"/>
    <property type="project" value="TreeGrafter"/>
</dbReference>
<dbReference type="EMBL" id="FOSF01000015">
    <property type="protein sequence ID" value="SFK01914.1"/>
    <property type="molecule type" value="Genomic_DNA"/>
</dbReference>
<comment type="catalytic activity">
    <reaction evidence="8">
        <text>ATP + H2O = ADP + phosphate + H(+)</text>
        <dbReference type="Rhea" id="RHEA:13065"/>
        <dbReference type="ChEBI" id="CHEBI:15377"/>
        <dbReference type="ChEBI" id="CHEBI:15378"/>
        <dbReference type="ChEBI" id="CHEBI:30616"/>
        <dbReference type="ChEBI" id="CHEBI:43474"/>
        <dbReference type="ChEBI" id="CHEBI:456216"/>
        <dbReference type="EC" id="5.6.2.4"/>
    </reaction>
</comment>
<dbReference type="EC" id="5.6.2.4" evidence="7"/>
<evidence type="ECO:0000313" key="13">
    <source>
        <dbReference type="Proteomes" id="UP000243374"/>
    </source>
</evidence>
<dbReference type="GO" id="GO:0005524">
    <property type="term" value="F:ATP binding"/>
    <property type="evidence" value="ECO:0007669"/>
    <property type="project" value="UniProtKB-KW"/>
</dbReference>
<dbReference type="InterPro" id="IPR027417">
    <property type="entry name" value="P-loop_NTPase"/>
</dbReference>
<dbReference type="PANTHER" id="PTHR11070">
    <property type="entry name" value="UVRD / RECB / PCRA DNA HELICASE FAMILY MEMBER"/>
    <property type="match status" value="1"/>
</dbReference>
<reference evidence="12 13" key="1">
    <citation type="submission" date="2016-10" db="EMBL/GenBank/DDBJ databases">
        <authorList>
            <person name="Varghese N."/>
            <person name="Submissions S."/>
        </authorList>
    </citation>
    <scope>NUCLEOTIDE SEQUENCE [LARGE SCALE GENOMIC DNA]</scope>
    <source>
        <strain evidence="12 13">22B</strain>
    </source>
</reference>
<evidence type="ECO:0000256" key="2">
    <source>
        <dbReference type="ARBA" id="ARBA00022801"/>
    </source>
</evidence>
<dbReference type="PANTHER" id="PTHR11070:SF30">
    <property type="entry name" value="F-BOX DNA HELICASE 1"/>
    <property type="match status" value="1"/>
</dbReference>
<evidence type="ECO:0000259" key="10">
    <source>
        <dbReference type="Pfam" id="PF00580"/>
    </source>
</evidence>
<name>A0A662Z8H1_9GAMM</name>
<evidence type="ECO:0000256" key="4">
    <source>
        <dbReference type="ARBA" id="ARBA00022840"/>
    </source>
</evidence>
<keyword evidence="3 12" id="KW-0347">Helicase</keyword>
<evidence type="ECO:0000256" key="5">
    <source>
        <dbReference type="ARBA" id="ARBA00023235"/>
    </source>
</evidence>
<gene>
    <name evidence="12" type="ORF">SAMN04487865_10159</name>
</gene>
<dbReference type="GO" id="GO:0016887">
    <property type="term" value="F:ATP hydrolysis activity"/>
    <property type="evidence" value="ECO:0007669"/>
    <property type="project" value="RHEA"/>
</dbReference>
<evidence type="ECO:0000259" key="11">
    <source>
        <dbReference type="Pfam" id="PF13361"/>
    </source>
</evidence>
<dbReference type="Gene3D" id="3.40.50.300">
    <property type="entry name" value="P-loop containing nucleotide triphosphate hydrolases"/>
    <property type="match status" value="2"/>
</dbReference>
<dbReference type="OrthoDB" id="5318045at2"/>
<evidence type="ECO:0000256" key="9">
    <source>
        <dbReference type="SAM" id="MobiDB-lite"/>
    </source>
</evidence>
<evidence type="ECO:0000313" key="12">
    <source>
        <dbReference type="EMBL" id="SFK01914.1"/>
    </source>
</evidence>
<sequence length="562" mass="64902">MLVLTDEQQKIIEKCRELKPGESLKIDACAGSGKTATLIEIARAIPQARFIYLAFNKAIVENAKTRFPPNVTIRTTHSLAYSQIISGNREKYTVKAGLNIFDLEPIFKIRRDLYKDLSLAIRKFYSWCQSDVRVFPDSNTEKIFQAMESHLIPATHDWYLKKYQLLDYHYELDVFDFILLDEAQDTNLVTLDIFNRNHCRKILVGDTHQGIYGFRGAYNALERFKSNYKLYLSYTFRSIQPICEKANWFLSSFAHDRKELVPMKSAYSAELSPTPRNAVLTRTNATLIDYIQKLNREQIPRSSLLRDPYLIFGAALNIQNYLEGKPLDKAYQFLDRFDSLENIKNYAHDSNDLELETAIKMAETYKGHLFDLYELAKSIYLNNNERANIFLTTAHSAKGLEWDQVVLASDFCPLFTLKKDLKEKGLKKQEIEFEFTQELNLYYVAMTRAKNTLIDRTPNDAFYEKALKKASKKEEKKKQKEESLEKTEIKDSNSQDALLRKALSEVNDSTAENKDAVNASEVMSSDSHESSDSRKKRVSGGTPGKTRKKRKKKNTKLSKKEQ</sequence>
<keyword evidence="13" id="KW-1185">Reference proteome</keyword>
<dbReference type="SUPFAM" id="SSF52540">
    <property type="entry name" value="P-loop containing nucleoside triphosphate hydrolases"/>
    <property type="match status" value="1"/>
</dbReference>
<dbReference type="Proteomes" id="UP000243374">
    <property type="component" value="Unassembled WGS sequence"/>
</dbReference>
<keyword evidence="4" id="KW-0067">ATP-binding</keyword>
<organism evidence="12 13">
    <name type="scientific">Succinivibrio dextrinosolvens</name>
    <dbReference type="NCBI Taxonomy" id="83771"/>
    <lineage>
        <taxon>Bacteria</taxon>
        <taxon>Pseudomonadati</taxon>
        <taxon>Pseudomonadota</taxon>
        <taxon>Gammaproteobacteria</taxon>
        <taxon>Aeromonadales</taxon>
        <taxon>Succinivibrionaceae</taxon>
        <taxon>Succinivibrio</taxon>
    </lineage>
</organism>
<evidence type="ECO:0000256" key="8">
    <source>
        <dbReference type="ARBA" id="ARBA00048988"/>
    </source>
</evidence>
<dbReference type="AlphaFoldDB" id="A0A662Z8H1"/>
<dbReference type="InterPro" id="IPR014016">
    <property type="entry name" value="UvrD-like_ATP-bd"/>
</dbReference>
<dbReference type="InterPro" id="IPR014017">
    <property type="entry name" value="DNA_helicase_UvrD-like_C"/>
</dbReference>
<dbReference type="GO" id="GO:0031297">
    <property type="term" value="P:replication fork processing"/>
    <property type="evidence" value="ECO:0007669"/>
    <property type="project" value="TreeGrafter"/>
</dbReference>
<feature type="domain" description="UvrD-like helicase ATP-binding" evidence="10">
    <location>
        <begin position="174"/>
        <end position="219"/>
    </location>
</feature>
<feature type="region of interest" description="Disordered" evidence="9">
    <location>
        <begin position="471"/>
        <end position="562"/>
    </location>
</feature>
<keyword evidence="5" id="KW-0413">Isomerase</keyword>
<evidence type="ECO:0000256" key="1">
    <source>
        <dbReference type="ARBA" id="ARBA00022741"/>
    </source>
</evidence>
<comment type="catalytic activity">
    <reaction evidence="6">
        <text>Couples ATP hydrolysis with the unwinding of duplex DNA by translocating in the 3'-5' direction.</text>
        <dbReference type="EC" id="5.6.2.4"/>
    </reaction>
</comment>